<dbReference type="GO" id="GO:0008168">
    <property type="term" value="F:methyltransferase activity"/>
    <property type="evidence" value="ECO:0007669"/>
    <property type="project" value="UniProtKB-KW"/>
</dbReference>
<proteinExistence type="predicted"/>
<dbReference type="Pfam" id="PF04055">
    <property type="entry name" value="Radical_SAM"/>
    <property type="match status" value="1"/>
</dbReference>
<reference evidence="6" key="1">
    <citation type="journal article" date="2020" name="bioRxiv">
        <title>A rank-normalized archaeal taxonomy based on genome phylogeny resolves widespread incomplete and uneven classifications.</title>
        <authorList>
            <person name="Rinke C."/>
            <person name="Chuvochina M."/>
            <person name="Mussig A.J."/>
            <person name="Chaumeil P.-A."/>
            <person name="Waite D.W."/>
            <person name="Whitman W.B."/>
            <person name="Parks D.H."/>
            <person name="Hugenholtz P."/>
        </authorList>
    </citation>
    <scope>NUCLEOTIDE SEQUENCE</scope>
    <source>
        <strain evidence="6">UBA12518</strain>
    </source>
</reference>
<keyword evidence="1" id="KW-0949">S-adenosyl-L-methionine</keyword>
<dbReference type="Proteomes" id="UP000600363">
    <property type="component" value="Unassembled WGS sequence"/>
</dbReference>
<dbReference type="EMBL" id="DUIH01000007">
    <property type="protein sequence ID" value="HIH69279.1"/>
    <property type="molecule type" value="Genomic_DNA"/>
</dbReference>
<evidence type="ECO:0000313" key="7">
    <source>
        <dbReference type="Proteomes" id="UP000600363"/>
    </source>
</evidence>
<dbReference type="InterPro" id="IPR013785">
    <property type="entry name" value="Aldolase_TIM"/>
</dbReference>
<dbReference type="GO" id="GO:0051536">
    <property type="term" value="F:iron-sulfur cluster binding"/>
    <property type="evidence" value="ECO:0007669"/>
    <property type="project" value="UniProtKB-KW"/>
</dbReference>
<dbReference type="InterPro" id="IPR007197">
    <property type="entry name" value="rSAM"/>
</dbReference>
<keyword evidence="2" id="KW-0479">Metal-binding</keyword>
<organism evidence="6 7">
    <name type="scientific">Methermicoccus shengliensis</name>
    <dbReference type="NCBI Taxonomy" id="660064"/>
    <lineage>
        <taxon>Archaea</taxon>
        <taxon>Methanobacteriati</taxon>
        <taxon>Methanobacteriota</taxon>
        <taxon>Stenosarchaea group</taxon>
        <taxon>Methanomicrobia</taxon>
        <taxon>Methanosarcinales</taxon>
        <taxon>Methermicoccaceae</taxon>
        <taxon>Methermicoccus</taxon>
    </lineage>
</organism>
<keyword evidence="3" id="KW-0408">Iron</keyword>
<name>A0A832RVK5_9EURY</name>
<keyword evidence="6" id="KW-0489">Methyltransferase</keyword>
<evidence type="ECO:0000259" key="5">
    <source>
        <dbReference type="PROSITE" id="PS51918"/>
    </source>
</evidence>
<evidence type="ECO:0000256" key="3">
    <source>
        <dbReference type="ARBA" id="ARBA00023004"/>
    </source>
</evidence>
<sequence>MNILADVGGRPGHDCRGFCAYCYFKGAKLTEPFGCRHCLPFKKGCAYCESSIIERYPSFKPLEMVVSEVNRTLRTAPSVEKFTISGGGDLSCYPALFTLTELMGELDIPIHLGYTSGKGFDDVSCAERLISHGVSEVSFTVFSTEPALRKRWMGDQSPSASIECLERFSQSCDVYAASVLIPGVNDGAELYRTCERLEEMGVAGLILMRFANEPSQGLILNNAPILPGIIPHTVEQFRDIVLDVARQFSFRVVGTPLLDAQVGSPFSILEDEEMLRSLPKVRKGATLITGRVARPMLAALFELLGAEEVNVVGVDVDIADLITARDLARVNLSELKETVIVPGRVLVHDAELKRMLCADGVDRLIRRGPDKLTLDGEMSIS</sequence>
<dbReference type="NCBIfam" id="TIGR03278">
    <property type="entry name" value="methan_mark_10"/>
    <property type="match status" value="1"/>
</dbReference>
<dbReference type="Gene3D" id="3.20.20.70">
    <property type="entry name" value="Aldolase class I"/>
    <property type="match status" value="1"/>
</dbReference>
<dbReference type="InterPro" id="IPR017672">
    <property type="entry name" value="MA_4551-like"/>
</dbReference>
<comment type="caution">
    <text evidence="6">The sequence shown here is derived from an EMBL/GenBank/DDBJ whole genome shotgun (WGS) entry which is preliminary data.</text>
</comment>
<gene>
    <name evidence="6" type="primary">mmp10</name>
    <name evidence="6" type="ORF">HA299_01455</name>
</gene>
<keyword evidence="6" id="KW-0808">Transferase</keyword>
<feature type="non-terminal residue" evidence="6">
    <location>
        <position position="381"/>
    </location>
</feature>
<accession>A0A832RVK5</accession>
<dbReference type="InterPro" id="IPR058240">
    <property type="entry name" value="rSAM_sf"/>
</dbReference>
<protein>
    <submittedName>
        <fullName evidence="6">Methyl coenzyme M reductase-arginine methyltransferase Mmp10</fullName>
        <ecNumber evidence="6">2.1.1.-</ecNumber>
    </submittedName>
</protein>
<dbReference type="AlphaFoldDB" id="A0A832RVK5"/>
<evidence type="ECO:0000256" key="4">
    <source>
        <dbReference type="ARBA" id="ARBA00023014"/>
    </source>
</evidence>
<dbReference type="PROSITE" id="PS51918">
    <property type="entry name" value="RADICAL_SAM"/>
    <property type="match status" value="1"/>
</dbReference>
<keyword evidence="4" id="KW-0411">Iron-sulfur</keyword>
<dbReference type="SFLD" id="SFLDS00029">
    <property type="entry name" value="Radical_SAM"/>
    <property type="match status" value="1"/>
</dbReference>
<evidence type="ECO:0000256" key="1">
    <source>
        <dbReference type="ARBA" id="ARBA00022691"/>
    </source>
</evidence>
<dbReference type="RefSeq" id="WP_276624086.1">
    <property type="nucleotide sequence ID" value="NZ_DUIH01000007.1"/>
</dbReference>
<dbReference type="EC" id="2.1.1.-" evidence="6"/>
<dbReference type="GO" id="GO:0046872">
    <property type="term" value="F:metal ion binding"/>
    <property type="evidence" value="ECO:0007669"/>
    <property type="project" value="UniProtKB-KW"/>
</dbReference>
<evidence type="ECO:0000256" key="2">
    <source>
        <dbReference type="ARBA" id="ARBA00022723"/>
    </source>
</evidence>
<dbReference type="GO" id="GO:0032259">
    <property type="term" value="P:methylation"/>
    <property type="evidence" value="ECO:0007669"/>
    <property type="project" value="UniProtKB-KW"/>
</dbReference>
<feature type="domain" description="Radical SAM core" evidence="5">
    <location>
        <begin position="1"/>
        <end position="251"/>
    </location>
</feature>
<evidence type="ECO:0000313" key="6">
    <source>
        <dbReference type="EMBL" id="HIH69279.1"/>
    </source>
</evidence>
<dbReference type="SUPFAM" id="SSF102114">
    <property type="entry name" value="Radical SAM enzymes"/>
    <property type="match status" value="1"/>
</dbReference>